<keyword evidence="1" id="KW-0472">Membrane</keyword>
<name>A0A926F3K0_9FIRM</name>
<dbReference type="EMBL" id="JACRTK010000004">
    <property type="protein sequence ID" value="MBC8591307.1"/>
    <property type="molecule type" value="Genomic_DNA"/>
</dbReference>
<reference evidence="2 3" key="1">
    <citation type="submission" date="2020-08" db="EMBL/GenBank/DDBJ databases">
        <title>Genome public.</title>
        <authorList>
            <person name="Liu C."/>
            <person name="Sun Q."/>
        </authorList>
    </citation>
    <scope>NUCLEOTIDE SEQUENCE [LARGE SCALE GENOMIC DNA]</scope>
    <source>
        <strain evidence="2 3">NSJ-26</strain>
    </source>
</reference>
<evidence type="ECO:0000313" key="2">
    <source>
        <dbReference type="EMBL" id="MBC8591307.1"/>
    </source>
</evidence>
<keyword evidence="1" id="KW-1133">Transmembrane helix</keyword>
<organism evidence="2 3">
    <name type="scientific">Wansuia hejianensis</name>
    <dbReference type="NCBI Taxonomy" id="2763667"/>
    <lineage>
        <taxon>Bacteria</taxon>
        <taxon>Bacillati</taxon>
        <taxon>Bacillota</taxon>
        <taxon>Clostridia</taxon>
        <taxon>Lachnospirales</taxon>
        <taxon>Lachnospiraceae</taxon>
        <taxon>Wansuia</taxon>
    </lineage>
</organism>
<gene>
    <name evidence="2" type="ORF">H8689_09320</name>
</gene>
<dbReference type="Proteomes" id="UP000601522">
    <property type="component" value="Unassembled WGS sequence"/>
</dbReference>
<evidence type="ECO:0000256" key="1">
    <source>
        <dbReference type="SAM" id="Phobius"/>
    </source>
</evidence>
<sequence length="68" mass="8173">MFRLRDYYDGAIPSGIAFIIIDLYELYRFTKEEYYMNTIKELVYYFGEDMNKNPLAYLYSIIAVGNFI</sequence>
<keyword evidence="3" id="KW-1185">Reference proteome</keyword>
<feature type="transmembrane region" description="Helical" evidence="1">
    <location>
        <begin position="7"/>
        <end position="27"/>
    </location>
</feature>
<evidence type="ECO:0000313" key="3">
    <source>
        <dbReference type="Proteomes" id="UP000601522"/>
    </source>
</evidence>
<dbReference type="AlphaFoldDB" id="A0A926F3K0"/>
<dbReference type="RefSeq" id="WP_249324175.1">
    <property type="nucleotide sequence ID" value="NZ_JACRTK010000004.1"/>
</dbReference>
<accession>A0A926F3K0</accession>
<protein>
    <submittedName>
        <fullName evidence="2">Uncharacterized protein</fullName>
    </submittedName>
</protein>
<comment type="caution">
    <text evidence="2">The sequence shown here is derived from an EMBL/GenBank/DDBJ whole genome shotgun (WGS) entry which is preliminary data.</text>
</comment>
<keyword evidence="1" id="KW-0812">Transmembrane</keyword>
<proteinExistence type="predicted"/>